<dbReference type="RefSeq" id="YP_010675317.1">
    <property type="nucleotide sequence ID" value="NC_071001.1"/>
</dbReference>
<dbReference type="GO" id="GO:0098003">
    <property type="term" value="P:viral tail assembly"/>
    <property type="evidence" value="ECO:0007669"/>
    <property type="project" value="UniProtKB-KW"/>
</dbReference>
<keyword evidence="1" id="KW-1245">Viral tail assembly</keyword>
<name>A0A7S9XHB0_9CAUD</name>
<feature type="coiled-coil region" evidence="2">
    <location>
        <begin position="696"/>
        <end position="730"/>
    </location>
</feature>
<evidence type="ECO:0000256" key="1">
    <source>
        <dbReference type="ARBA" id="ARBA00022465"/>
    </source>
</evidence>
<feature type="coiled-coil region" evidence="2">
    <location>
        <begin position="490"/>
        <end position="534"/>
    </location>
</feature>
<dbReference type="NCBIfam" id="TIGR02675">
    <property type="entry name" value="tape_meas_nterm"/>
    <property type="match status" value="1"/>
</dbReference>
<keyword evidence="1" id="KW-1188">Viral release from host cell</keyword>
<feature type="domain" description="Tape measure protein N-terminal" evidence="3">
    <location>
        <begin position="76"/>
        <end position="265"/>
    </location>
</feature>
<dbReference type="EMBL" id="MW057861">
    <property type="protein sequence ID" value="QPI18530.1"/>
    <property type="molecule type" value="Genomic_DNA"/>
</dbReference>
<sequence length="1038" mass="111844">MAESASLVIRVAQQGVAHVNTALGRLTINARGAEQGSNRLAQAMARANREAFSLDSTSAKLDNTLRTLISGAMIKKVMDYSDSWTTLSNKLIVVKREHEDLATVQQAVFDVAQRTRTSLEVTASLYSRLAQAMKDTNASSNDVLRLTETLNKALVVSGATAQESSAALLQFSQAIASGVLRGDEFRSVAEQAPKITQILAQALNTNIGGLRELAYSGKLTADIVLEALSHAAEGIDEEFGKTLPTLSQQFQIAQNNITKFVGESNSARQGVQAFGSALVALSNNMDTVITIAGMLLLVMGAKSVNAFAARTVATIKASKADAEHAATMARVNAVATGQLGITARVTAEAVKTTQAKLQLARAELNVARGTQDEAAALQRLNAIMTTHRQNVLAATQANQALTAAINGVATTANRGAAALGVLRGALSLVGGPLGLIMLTAGAVWSYVEASKAAEQETQQYADSLEGLIESLDNMSEAQLRATAAESQRKIPELLEALNKEETALADVRKQIQWNENLLQQHGATKQQIAKATERLTTLHQEEAIIVAKVERSNIALANAYDLIGLAITKADNKLLSFVTNLSTKGGFKIDLGMDKKILDLLDRKLSDVAIKTKENELTMKGSAKEGYAYGKVMTDLGQHAQDYSDVVQGVIFGTMSLEDAEKKSNKAFVEKIQALNAAHQKNYELTEGVKSGKRATAEATKEQKQSERVLEQYRNKLEETKIGLEENAKQRAILTAVHKMGTNALPEEIDEIKRLAAALYDLDQKQKEVEKRPANREKVAAIDLKTYEYYEKIAMESKAKIAEINRLQEQDDLEHYQIYEDAKTRVLEAANIEREQLNKTLLNRMMSFNQSSMGVILDGLRQGVSEQNFFYKALFAAQQAMQIPSILANTETAATAALAWGTQQGGPTMGAMMAGVVKTLGYTSAATVAGLSLAGMAHDGIDNIPKEGTWLLQKGERVLNAPSNDKLNAFLDNPSNITGGSVTVNQYLTVTGKPDEGTLAYIKVAMEKAVIEGGQAGYDKVVNDLSTNGTARHLIMKT</sequence>
<evidence type="ECO:0000256" key="2">
    <source>
        <dbReference type="SAM" id="Coils"/>
    </source>
</evidence>
<keyword evidence="5" id="KW-1185">Reference proteome</keyword>
<evidence type="ECO:0000313" key="4">
    <source>
        <dbReference type="EMBL" id="QPI18530.1"/>
    </source>
</evidence>
<organism evidence="4 5">
    <name type="scientific">Providencia phage PSTCR7</name>
    <dbReference type="NCBI Taxonomy" id="2783549"/>
    <lineage>
        <taxon>Viruses</taxon>
        <taxon>Duplodnaviria</taxon>
        <taxon>Heunggongvirae</taxon>
        <taxon>Uroviricota</taxon>
        <taxon>Caudoviricetes</taxon>
        <taxon>Craquatrovirus</taxon>
        <taxon>Craquatrovirus PSTCR7</taxon>
    </lineage>
</organism>
<dbReference type="GeneID" id="77951640"/>
<proteinExistence type="predicted"/>
<protein>
    <recommendedName>
        <fullName evidence="3">Tape measure protein N-terminal domain-containing protein</fullName>
    </recommendedName>
</protein>
<dbReference type="Proteomes" id="UP000594422">
    <property type="component" value="Segment"/>
</dbReference>
<keyword evidence="2" id="KW-0175">Coiled coil</keyword>
<dbReference type="InterPro" id="IPR013491">
    <property type="entry name" value="Tape_meas_N"/>
</dbReference>
<dbReference type="KEGG" id="vg:77951640"/>
<reference evidence="4 5" key="1">
    <citation type="submission" date="2020-10" db="EMBL/GenBank/DDBJ databases">
        <title>Novel bacteriophages targeting Providencia spp. as potential agents for phage therapy.</title>
        <authorList>
            <person name="Rakov C."/>
            <person name="Alkalay-Oren S."/>
            <person name="Coppenhagen-Glazer S."/>
            <person name="Hazan R."/>
        </authorList>
    </citation>
    <scope>NUCLEOTIDE SEQUENCE [LARGE SCALE GENOMIC DNA]</scope>
</reference>
<evidence type="ECO:0000313" key="5">
    <source>
        <dbReference type="Proteomes" id="UP000594422"/>
    </source>
</evidence>
<evidence type="ECO:0000259" key="3">
    <source>
        <dbReference type="Pfam" id="PF20155"/>
    </source>
</evidence>
<dbReference type="Pfam" id="PF20155">
    <property type="entry name" value="TMP_3"/>
    <property type="match status" value="1"/>
</dbReference>
<accession>A0A7S9XHB0</accession>